<gene>
    <name evidence="13" type="ORF">PTTT1_LOCUS1565</name>
</gene>
<evidence type="ECO:0000256" key="8">
    <source>
        <dbReference type="ARBA" id="ARBA00023136"/>
    </source>
</evidence>
<comment type="subcellular location">
    <subcellularLocation>
        <location evidence="1">Membrane</location>
        <topology evidence="1">Multi-pass membrane protein</topology>
    </subcellularLocation>
</comment>
<dbReference type="AlphaFoldDB" id="A0A8J9WYI0"/>
<evidence type="ECO:0000256" key="11">
    <source>
        <dbReference type="RuleBase" id="RU003750"/>
    </source>
</evidence>
<sequence>LPNFITYTRCLAIPGLVGLFYVPGKHVETGSLFAAAAFTDWLDGFLARKWDISSSFGAFLDPVADKLMVSTSLILLSGRYGSRVAIPTAIILAREISVSALREWMAQRGQRDLVKVGFQGKLKTAVTMATLTLLMLIPFGEEVGILGKEVVLKAAFSFLYFCAGITITSGSVYFRAAIPVLLKANSK</sequence>
<evidence type="ECO:0000256" key="7">
    <source>
        <dbReference type="ARBA" id="ARBA00023098"/>
    </source>
</evidence>
<dbReference type="Proteomes" id="UP000836788">
    <property type="component" value="Chromosome 1"/>
</dbReference>
<name>A0A8J9WYI0_PHATR</name>
<dbReference type="GO" id="GO:0046474">
    <property type="term" value="P:glycerophospholipid biosynthetic process"/>
    <property type="evidence" value="ECO:0007669"/>
    <property type="project" value="TreeGrafter"/>
</dbReference>
<dbReference type="NCBIfam" id="TIGR00560">
    <property type="entry name" value="pgsA"/>
    <property type="match status" value="1"/>
</dbReference>
<keyword evidence="8 12" id="KW-0472">Membrane</keyword>
<dbReference type="PIRSF" id="PIRSF000847">
    <property type="entry name" value="Phos_ph_gly_syn"/>
    <property type="match status" value="1"/>
</dbReference>
<reference evidence="13" key="1">
    <citation type="submission" date="2022-02" db="EMBL/GenBank/DDBJ databases">
        <authorList>
            <person name="Giguere J D."/>
        </authorList>
    </citation>
    <scope>NUCLEOTIDE SEQUENCE</scope>
    <source>
        <strain evidence="13">CCAP 1055/1</strain>
    </source>
</reference>
<evidence type="ECO:0000256" key="3">
    <source>
        <dbReference type="ARBA" id="ARBA00022516"/>
    </source>
</evidence>
<dbReference type="GO" id="GO:0016020">
    <property type="term" value="C:membrane"/>
    <property type="evidence" value="ECO:0007669"/>
    <property type="project" value="UniProtKB-SubCell"/>
</dbReference>
<dbReference type="Gene3D" id="1.20.120.1760">
    <property type="match status" value="1"/>
</dbReference>
<evidence type="ECO:0000256" key="12">
    <source>
        <dbReference type="SAM" id="Phobius"/>
    </source>
</evidence>
<dbReference type="PANTHER" id="PTHR14269">
    <property type="entry name" value="CDP-DIACYLGLYCEROL--GLYCEROL-3-PHOSPHATE 3-PHOSPHATIDYLTRANSFERASE-RELATED"/>
    <property type="match status" value="1"/>
</dbReference>
<dbReference type="GO" id="GO:0008444">
    <property type="term" value="F:CDP-diacylglycerol-glycerol-3-phosphate 3-phosphatidyltransferase activity"/>
    <property type="evidence" value="ECO:0007669"/>
    <property type="project" value="InterPro"/>
</dbReference>
<evidence type="ECO:0000256" key="10">
    <source>
        <dbReference type="ARBA" id="ARBA00023264"/>
    </source>
</evidence>
<evidence type="ECO:0000256" key="1">
    <source>
        <dbReference type="ARBA" id="ARBA00004141"/>
    </source>
</evidence>
<keyword evidence="10" id="KW-1208">Phospholipid metabolism</keyword>
<evidence type="ECO:0000256" key="9">
    <source>
        <dbReference type="ARBA" id="ARBA00023209"/>
    </source>
</evidence>
<evidence type="ECO:0000313" key="13">
    <source>
        <dbReference type="EMBL" id="CAG9276709.1"/>
    </source>
</evidence>
<dbReference type="InterPro" id="IPR048254">
    <property type="entry name" value="CDP_ALCOHOL_P_TRANSF_CS"/>
</dbReference>
<dbReference type="InterPro" id="IPR000462">
    <property type="entry name" value="CDP-OH_P_trans"/>
</dbReference>
<accession>A0A8J9WYI0</accession>
<keyword evidence="9" id="KW-0594">Phospholipid biosynthesis</keyword>
<keyword evidence="7" id="KW-0443">Lipid metabolism</keyword>
<keyword evidence="5 12" id="KW-0812">Transmembrane</keyword>
<dbReference type="EMBL" id="OU594942">
    <property type="protein sequence ID" value="CAG9276709.1"/>
    <property type="molecule type" value="Genomic_DNA"/>
</dbReference>
<keyword evidence="4 11" id="KW-0808">Transferase</keyword>
<comment type="similarity">
    <text evidence="2 11">Belongs to the CDP-alcohol phosphatidyltransferase class-I family.</text>
</comment>
<keyword evidence="3" id="KW-0444">Lipid biosynthesis</keyword>
<dbReference type="InterPro" id="IPR043130">
    <property type="entry name" value="CDP-OH_PTrfase_TM_dom"/>
</dbReference>
<feature type="transmembrane region" description="Helical" evidence="12">
    <location>
        <begin position="158"/>
        <end position="182"/>
    </location>
</feature>
<feature type="transmembrane region" description="Helical" evidence="12">
    <location>
        <begin position="125"/>
        <end position="146"/>
    </location>
</feature>
<evidence type="ECO:0000256" key="6">
    <source>
        <dbReference type="ARBA" id="ARBA00022989"/>
    </source>
</evidence>
<feature type="non-terminal residue" evidence="13">
    <location>
        <position position="1"/>
    </location>
</feature>
<dbReference type="PANTHER" id="PTHR14269:SF62">
    <property type="entry name" value="CDP-DIACYLGLYCEROL--GLYCEROL-3-PHOSPHATE 3-PHOSPHATIDYLTRANSFERASE 1, CHLOROPLASTIC"/>
    <property type="match status" value="1"/>
</dbReference>
<dbReference type="PROSITE" id="PS00379">
    <property type="entry name" value="CDP_ALCOHOL_P_TRANSF"/>
    <property type="match status" value="1"/>
</dbReference>
<organism evidence="13">
    <name type="scientific">Phaeodactylum tricornutum</name>
    <name type="common">Diatom</name>
    <dbReference type="NCBI Taxonomy" id="2850"/>
    <lineage>
        <taxon>Eukaryota</taxon>
        <taxon>Sar</taxon>
        <taxon>Stramenopiles</taxon>
        <taxon>Ochrophyta</taxon>
        <taxon>Bacillariophyta</taxon>
        <taxon>Bacillariophyceae</taxon>
        <taxon>Bacillariophycidae</taxon>
        <taxon>Naviculales</taxon>
        <taxon>Phaeodactylaceae</taxon>
        <taxon>Phaeodactylum</taxon>
    </lineage>
</organism>
<keyword evidence="6 12" id="KW-1133">Transmembrane helix</keyword>
<evidence type="ECO:0000256" key="2">
    <source>
        <dbReference type="ARBA" id="ARBA00010441"/>
    </source>
</evidence>
<proteinExistence type="inferred from homology"/>
<protein>
    <recommendedName>
        <fullName evidence="14">CDP-diacylglycerol--glycerol-3-phosphate 3-phosphatidyltransferase</fullName>
    </recommendedName>
</protein>
<evidence type="ECO:0000256" key="5">
    <source>
        <dbReference type="ARBA" id="ARBA00022692"/>
    </source>
</evidence>
<dbReference type="InterPro" id="IPR004570">
    <property type="entry name" value="Phosphatidylglycerol_P_synth"/>
</dbReference>
<evidence type="ECO:0000256" key="4">
    <source>
        <dbReference type="ARBA" id="ARBA00022679"/>
    </source>
</evidence>
<dbReference type="Pfam" id="PF01066">
    <property type="entry name" value="CDP-OH_P_transf"/>
    <property type="match status" value="1"/>
</dbReference>
<dbReference type="InterPro" id="IPR050324">
    <property type="entry name" value="CDP-alcohol_PTase-I"/>
</dbReference>
<evidence type="ECO:0008006" key="14">
    <source>
        <dbReference type="Google" id="ProtNLM"/>
    </source>
</evidence>